<dbReference type="InterPro" id="IPR013324">
    <property type="entry name" value="RNA_pol_sigma_r3/r4-like"/>
</dbReference>
<accession>A0ABW1QF20</accession>
<evidence type="ECO:0000259" key="2">
    <source>
        <dbReference type="Pfam" id="PF20239"/>
    </source>
</evidence>
<protein>
    <submittedName>
        <fullName evidence="3">DUF6596 domain-containing protein</fullName>
    </submittedName>
</protein>
<evidence type="ECO:0000256" key="1">
    <source>
        <dbReference type="SAM" id="MobiDB-lite"/>
    </source>
</evidence>
<feature type="compositionally biased region" description="Basic residues" evidence="1">
    <location>
        <begin position="247"/>
        <end position="265"/>
    </location>
</feature>
<dbReference type="EMBL" id="JBHSQL010000001">
    <property type="protein sequence ID" value="MFC6147906.1"/>
    <property type="molecule type" value="Genomic_DNA"/>
</dbReference>
<dbReference type="SUPFAM" id="SSF88659">
    <property type="entry name" value="Sigma3 and sigma4 domains of RNA polymerase sigma factors"/>
    <property type="match status" value="1"/>
</dbReference>
<proteinExistence type="predicted"/>
<dbReference type="InterPro" id="IPR046531">
    <property type="entry name" value="DUF6596"/>
</dbReference>
<dbReference type="PANTHER" id="PTHR47756:SF2">
    <property type="entry name" value="BLL6612 PROTEIN"/>
    <property type="match status" value="1"/>
</dbReference>
<comment type="caution">
    <text evidence="3">The sequence shown here is derived from an EMBL/GenBank/DDBJ whole genome shotgun (WGS) entry which is preliminary data.</text>
</comment>
<keyword evidence="4" id="KW-1185">Reference proteome</keyword>
<dbReference type="PANTHER" id="PTHR47756">
    <property type="entry name" value="BLL6612 PROTEIN-RELATED"/>
    <property type="match status" value="1"/>
</dbReference>
<feature type="domain" description="DUF6596" evidence="2">
    <location>
        <begin position="87"/>
        <end position="178"/>
    </location>
</feature>
<evidence type="ECO:0000313" key="3">
    <source>
        <dbReference type="EMBL" id="MFC6147906.1"/>
    </source>
</evidence>
<gene>
    <name evidence="3" type="ORF">ACFPYK_00775</name>
</gene>
<dbReference type="Pfam" id="PF20239">
    <property type="entry name" value="DUF6596"/>
    <property type="match status" value="1"/>
</dbReference>
<feature type="region of interest" description="Disordered" evidence="1">
    <location>
        <begin position="156"/>
        <end position="265"/>
    </location>
</feature>
<organism evidence="3 4">
    <name type="scientific">Mumia xiangluensis</name>
    <dbReference type="NCBI Taxonomy" id="1678900"/>
    <lineage>
        <taxon>Bacteria</taxon>
        <taxon>Bacillati</taxon>
        <taxon>Actinomycetota</taxon>
        <taxon>Actinomycetes</taxon>
        <taxon>Propionibacteriales</taxon>
        <taxon>Nocardioidaceae</taxon>
        <taxon>Mumia</taxon>
    </lineage>
</organism>
<reference evidence="4" key="1">
    <citation type="journal article" date="2019" name="Int. J. Syst. Evol. Microbiol.">
        <title>The Global Catalogue of Microorganisms (GCM) 10K type strain sequencing project: providing services to taxonomists for standard genome sequencing and annotation.</title>
        <authorList>
            <consortium name="The Broad Institute Genomics Platform"/>
            <consortium name="The Broad Institute Genome Sequencing Center for Infectious Disease"/>
            <person name="Wu L."/>
            <person name="Ma J."/>
        </authorList>
    </citation>
    <scope>NUCLEOTIDE SEQUENCE [LARGE SCALE GENOMIC DNA]</scope>
    <source>
        <strain evidence="4">CGMCC 4.7198</strain>
    </source>
</reference>
<sequence>MEATTGERAIPDERLALLFVCAHPAIDGAVRTPLMLQTALGLDARRIAEAYAVPTSAMAQRLVRAKRRIRDTRIPFAVPDRDELPQRLPAVLEAVYGAYAIDWAAVPSSALRESLAGEAHYLAVLLAALLPDEPEALGLAALVSLSLARAGARTDDSGRFVPLDAQDPSRWDTDLISQRRAAAPLRCTTRSPGSLPARGGDPVGALRPRAHGSYRRPGPAAPPPCPRRPGAHPRRPGRAGGRDGTDRRRRGRAGAPRRPRQRRGS</sequence>
<evidence type="ECO:0000313" key="4">
    <source>
        <dbReference type="Proteomes" id="UP001596097"/>
    </source>
</evidence>
<name>A0ABW1QF20_9ACTN</name>
<dbReference type="RefSeq" id="WP_205602913.1">
    <property type="nucleotide sequence ID" value="NZ_JBHSQL010000001.1"/>
</dbReference>
<dbReference type="Proteomes" id="UP001596097">
    <property type="component" value="Unassembled WGS sequence"/>
</dbReference>